<protein>
    <recommendedName>
        <fullName evidence="1">Lysozyme inhibitor LprI-like N-terminal domain-containing protein</fullName>
    </recommendedName>
</protein>
<evidence type="ECO:0000313" key="2">
    <source>
        <dbReference type="EMBL" id="KEI71450.1"/>
    </source>
</evidence>
<dbReference type="Proteomes" id="UP000027997">
    <property type="component" value="Unassembled WGS sequence"/>
</dbReference>
<dbReference type="AlphaFoldDB" id="A0A081KBC4"/>
<reference evidence="2 3" key="1">
    <citation type="submission" date="2014-06" db="EMBL/GenBank/DDBJ databases">
        <title>Whole Genome Sequences of Three Symbiotic Endozoicomonas Bacteria.</title>
        <authorList>
            <person name="Neave M.J."/>
            <person name="Apprill A."/>
            <person name="Voolstra C.R."/>
        </authorList>
    </citation>
    <scope>NUCLEOTIDE SEQUENCE [LARGE SCALE GENOMIC DNA]</scope>
    <source>
        <strain evidence="2 3">DSM 22380</strain>
    </source>
</reference>
<dbReference type="eggNOG" id="COG0790">
    <property type="taxonomic scope" value="Bacteria"/>
</dbReference>
<evidence type="ECO:0000313" key="3">
    <source>
        <dbReference type="Proteomes" id="UP000027997"/>
    </source>
</evidence>
<dbReference type="Pfam" id="PF07007">
    <property type="entry name" value="LprI"/>
    <property type="match status" value="1"/>
</dbReference>
<dbReference type="Gene3D" id="1.25.40.10">
    <property type="entry name" value="Tetratricopeptide repeat domain"/>
    <property type="match status" value="1"/>
</dbReference>
<dbReference type="InterPro" id="IPR009739">
    <property type="entry name" value="LprI-like_N"/>
</dbReference>
<name>A0A081KBC4_9GAMM</name>
<organism evidence="2 3">
    <name type="scientific">Endozoicomonas elysicola</name>
    <dbReference type="NCBI Taxonomy" id="305900"/>
    <lineage>
        <taxon>Bacteria</taxon>
        <taxon>Pseudomonadati</taxon>
        <taxon>Pseudomonadota</taxon>
        <taxon>Gammaproteobacteria</taxon>
        <taxon>Oceanospirillales</taxon>
        <taxon>Endozoicomonadaceae</taxon>
        <taxon>Endozoicomonas</taxon>
    </lineage>
</organism>
<dbReference type="eggNOG" id="COG3755">
    <property type="taxonomic scope" value="Bacteria"/>
</dbReference>
<proteinExistence type="predicted"/>
<accession>A0A081KBC4</accession>
<keyword evidence="3" id="KW-1185">Reference proteome</keyword>
<dbReference type="SUPFAM" id="SSF81901">
    <property type="entry name" value="HCP-like"/>
    <property type="match status" value="1"/>
</dbReference>
<gene>
    <name evidence="2" type="ORF">GV64_12485</name>
</gene>
<evidence type="ECO:0000259" key="1">
    <source>
        <dbReference type="Pfam" id="PF07007"/>
    </source>
</evidence>
<feature type="domain" description="Lysozyme inhibitor LprI-like N-terminal" evidence="1">
    <location>
        <begin position="327"/>
        <end position="401"/>
    </location>
</feature>
<dbReference type="EMBL" id="JOJP01000001">
    <property type="protein sequence ID" value="KEI71450.1"/>
    <property type="molecule type" value="Genomic_DNA"/>
</dbReference>
<dbReference type="InterPro" id="IPR011990">
    <property type="entry name" value="TPR-like_helical_dom_sf"/>
</dbReference>
<sequence>MKKLCPLLLGCCVAFSVNSVETDPVTRANELYEAGNRDQAKSLYTLAAEQGKAEAHFRLAYQYILPDEQRAFHYQQAALQGHQEALEYYLEAVFFRAGSIKMSDPKSALAAYQAAKQQNPNLSLYDEDRSVQILTYAAEVPERDIDAFFDTYQVEDEDGKWPFYDVWELAEQASKEGGIFGKPDPELTLWLITRGGHVPAELSYAVKDYYQHWKNNQVVPFDICQYVTSGDGAGFCARRVADEQEIRRQSDLAALKEQLLGENRALVDVAYKEMEAFVTLKAYQEEMHGGTGRLAWISESIQEQKNRYIEMLEKALQGNIERVATPLAETDNRLNTTYKVVMSKIKQLSSGDEMPKPQELREVQRQWIKFRDATCSLLASIDQQFQEQCLNSLTAQREQQLEDIMHIPEI</sequence>
<comment type="caution">
    <text evidence="2">The sequence shown here is derived from an EMBL/GenBank/DDBJ whole genome shotgun (WGS) entry which is preliminary data.</text>
</comment>
<dbReference type="Gene3D" id="1.20.1270.180">
    <property type="match status" value="1"/>
</dbReference>